<accession>A0A0F9VSJ3</accession>
<dbReference type="AlphaFoldDB" id="A0A0F9VSJ3"/>
<protein>
    <submittedName>
        <fullName evidence="1">Uncharacterized protein</fullName>
    </submittedName>
</protein>
<organism evidence="1">
    <name type="scientific">marine sediment metagenome</name>
    <dbReference type="NCBI Taxonomy" id="412755"/>
    <lineage>
        <taxon>unclassified sequences</taxon>
        <taxon>metagenomes</taxon>
        <taxon>ecological metagenomes</taxon>
    </lineage>
</organism>
<gene>
    <name evidence="1" type="ORF">LCGC14_0103340</name>
</gene>
<dbReference type="EMBL" id="LAZR01000029">
    <property type="protein sequence ID" value="KKO02883.1"/>
    <property type="molecule type" value="Genomic_DNA"/>
</dbReference>
<reference evidence="1" key="1">
    <citation type="journal article" date="2015" name="Nature">
        <title>Complex archaea that bridge the gap between prokaryotes and eukaryotes.</title>
        <authorList>
            <person name="Spang A."/>
            <person name="Saw J.H."/>
            <person name="Jorgensen S.L."/>
            <person name="Zaremba-Niedzwiedzka K."/>
            <person name="Martijn J."/>
            <person name="Lind A.E."/>
            <person name="van Eijk R."/>
            <person name="Schleper C."/>
            <person name="Guy L."/>
            <person name="Ettema T.J."/>
        </authorList>
    </citation>
    <scope>NUCLEOTIDE SEQUENCE</scope>
</reference>
<comment type="caution">
    <text evidence="1">The sequence shown here is derived from an EMBL/GenBank/DDBJ whole genome shotgun (WGS) entry which is preliminary data.</text>
</comment>
<sequence>MDTFKGSPQDTAFQEWCNRLIRNKRMIVAVATDEISCYKARTTLKEVSSFQFSHTLENLKEAVVHVTTCWDQGCKVIFSRFLEGKQLKVS</sequence>
<evidence type="ECO:0000313" key="1">
    <source>
        <dbReference type="EMBL" id="KKO02883.1"/>
    </source>
</evidence>
<name>A0A0F9VSJ3_9ZZZZ</name>
<proteinExistence type="predicted"/>